<dbReference type="SUPFAM" id="SSF52821">
    <property type="entry name" value="Rhodanese/Cell cycle control phosphatase"/>
    <property type="match status" value="2"/>
</dbReference>
<sequence>MGSTTKPEIVSPERLLDKVDDYILLDVRRFIEYKAGHIPNALPCSFAHFIKIWGVALLPADSEELARILSSLGVDMDRTIVVYDNFYGRHAARAVYTLELLGFSKLALLDRTFSEYVAGGYPVTRETPCYRPSNLPRLSYDETRLLTRERIAELVLKWDGSAAIVDSRDSADYMFGHIPHAINIPWHAIYASKGLFNLEAVRSSVEANRLTRSTTVICYCEEGTSSSLAMYAFRHAGLQNTHTYLASYPDWVSSLQNPVEKHVKQSLSSGR</sequence>
<dbReference type="InterPro" id="IPR051126">
    <property type="entry name" value="Thiosulfate_sulfurtransferase"/>
</dbReference>
<dbReference type="Pfam" id="PF00581">
    <property type="entry name" value="Rhodanese"/>
    <property type="match status" value="2"/>
</dbReference>
<accession>A0A7C5L8D8</accession>
<dbReference type="AlphaFoldDB" id="A0A7C5L8D8"/>
<dbReference type="PANTHER" id="PTHR43855:SF1">
    <property type="entry name" value="THIOSULFATE SULFURTRANSFERASE"/>
    <property type="match status" value="1"/>
</dbReference>
<reference evidence="3" key="1">
    <citation type="journal article" date="2020" name="mSystems">
        <title>Genome- and Community-Level Interaction Insights into Carbon Utilization and Element Cycling Functions of Hydrothermarchaeota in Hydrothermal Sediment.</title>
        <authorList>
            <person name="Zhou Z."/>
            <person name="Liu Y."/>
            <person name="Xu W."/>
            <person name="Pan J."/>
            <person name="Luo Z.H."/>
            <person name="Li M."/>
        </authorList>
    </citation>
    <scope>NUCLEOTIDE SEQUENCE [LARGE SCALE GENOMIC DNA]</scope>
    <source>
        <strain evidence="3">SpSt-1056</strain>
    </source>
</reference>
<evidence type="ECO:0000313" key="3">
    <source>
        <dbReference type="EMBL" id="HHK68902.1"/>
    </source>
</evidence>
<dbReference type="PANTHER" id="PTHR43855">
    <property type="entry name" value="THIOSULFATE SULFURTRANSFERASE"/>
    <property type="match status" value="1"/>
</dbReference>
<organism evidence="3">
    <name type="scientific">Caldiarchaeum subterraneum</name>
    <dbReference type="NCBI Taxonomy" id="311458"/>
    <lineage>
        <taxon>Archaea</taxon>
        <taxon>Nitrososphaerota</taxon>
        <taxon>Candidatus Caldarchaeales</taxon>
        <taxon>Candidatus Caldarchaeaceae</taxon>
        <taxon>Candidatus Caldarchaeum</taxon>
    </lineage>
</organism>
<dbReference type="InterPro" id="IPR036873">
    <property type="entry name" value="Rhodanese-like_dom_sf"/>
</dbReference>
<dbReference type="GO" id="GO:0016740">
    <property type="term" value="F:transferase activity"/>
    <property type="evidence" value="ECO:0007669"/>
    <property type="project" value="UniProtKB-KW"/>
</dbReference>
<evidence type="ECO:0000256" key="1">
    <source>
        <dbReference type="ARBA" id="ARBA00022737"/>
    </source>
</evidence>
<feature type="domain" description="Rhodanese" evidence="2">
    <location>
        <begin position="160"/>
        <end position="260"/>
    </location>
</feature>
<dbReference type="Gene3D" id="3.40.250.10">
    <property type="entry name" value="Rhodanese-like domain"/>
    <property type="match status" value="2"/>
</dbReference>
<dbReference type="InterPro" id="IPR001763">
    <property type="entry name" value="Rhodanese-like_dom"/>
</dbReference>
<protein>
    <submittedName>
        <fullName evidence="3">Sulfurtransferase</fullName>
    </submittedName>
</protein>
<keyword evidence="1" id="KW-0677">Repeat</keyword>
<dbReference type="EMBL" id="DRWN01000059">
    <property type="protein sequence ID" value="HHK68902.1"/>
    <property type="molecule type" value="Genomic_DNA"/>
</dbReference>
<name>A0A7C5L8D8_CALS0</name>
<keyword evidence="3" id="KW-0808">Transferase</keyword>
<proteinExistence type="predicted"/>
<dbReference type="PROSITE" id="PS50206">
    <property type="entry name" value="RHODANESE_3"/>
    <property type="match status" value="2"/>
</dbReference>
<feature type="domain" description="Rhodanese" evidence="2">
    <location>
        <begin position="18"/>
        <end position="125"/>
    </location>
</feature>
<dbReference type="SMART" id="SM00450">
    <property type="entry name" value="RHOD"/>
    <property type="match status" value="2"/>
</dbReference>
<evidence type="ECO:0000259" key="2">
    <source>
        <dbReference type="PROSITE" id="PS50206"/>
    </source>
</evidence>
<comment type="caution">
    <text evidence="3">The sequence shown here is derived from an EMBL/GenBank/DDBJ whole genome shotgun (WGS) entry which is preliminary data.</text>
</comment>
<gene>
    <name evidence="3" type="ORF">ENM11_07110</name>
</gene>